<dbReference type="GO" id="GO:0005811">
    <property type="term" value="C:lipid droplet"/>
    <property type="evidence" value="ECO:0007669"/>
    <property type="project" value="TreeGrafter"/>
</dbReference>
<dbReference type="GO" id="GO:0052650">
    <property type="term" value="F:all-trans-retinol dehydrogenase (NADP+) activity"/>
    <property type="evidence" value="ECO:0007669"/>
    <property type="project" value="UniProtKB-ARBA"/>
</dbReference>
<dbReference type="SUPFAM" id="SSF51735">
    <property type="entry name" value="NAD(P)-binding Rossmann-fold domains"/>
    <property type="match status" value="1"/>
</dbReference>
<evidence type="ECO:0000256" key="2">
    <source>
        <dbReference type="ARBA" id="ARBA00006484"/>
    </source>
</evidence>
<dbReference type="GO" id="GO:0016020">
    <property type="term" value="C:membrane"/>
    <property type="evidence" value="ECO:0007669"/>
    <property type="project" value="UniProtKB-SubCell"/>
</dbReference>
<comment type="similarity">
    <text evidence="2 12">Belongs to the short-chain dehydrogenases/reductases (SDR) family.</text>
</comment>
<dbReference type="OMA" id="AHSYEVN"/>
<evidence type="ECO:0000256" key="7">
    <source>
        <dbReference type="ARBA" id="ARBA00023098"/>
    </source>
</evidence>
<evidence type="ECO:0000256" key="10">
    <source>
        <dbReference type="ARBA" id="ARBA00068717"/>
    </source>
</evidence>
<evidence type="ECO:0000313" key="14">
    <source>
        <dbReference type="Proteomes" id="UP000008068"/>
    </source>
</evidence>
<name>G0MF87_CAEBE</name>
<keyword evidence="14" id="KW-1185">Reference proteome</keyword>
<dbReference type="PANTHER" id="PTHR24322">
    <property type="entry name" value="PKSB"/>
    <property type="match status" value="1"/>
</dbReference>
<sequence length="305" mass="33722">MLDLILEILCLFFNVIQWSLISLSKYILPYSMLPKKDLHKQKVLITGAGSGLGKLLTRKFADRGAVLILWDVNLKSVDELKDEIRGNGGEAHSYEVNLCDPRRIAEVGQQVLRDIGKVDILINNAGVATAKMIMDTTERDIDVSFGVNVKSHFFTVQQFLPPMLEENHGHIVTIASAAGKMGSAGLADYTSSKHAAVGFHDSLVAEVMASGKDGIKTTLVCPYYVHTSMFDATGATTRFPSIFPILDTDYVVQKIFEAIETEQEYLVTPSGLYFVFPGVQILPYKAQKAIGEFFGLIQSLDRFHK</sequence>
<evidence type="ECO:0000313" key="13">
    <source>
        <dbReference type="EMBL" id="EGT54159.1"/>
    </source>
</evidence>
<evidence type="ECO:0000256" key="4">
    <source>
        <dbReference type="ARBA" id="ARBA00022857"/>
    </source>
</evidence>
<dbReference type="PRINTS" id="PR00081">
    <property type="entry name" value="GDHRDH"/>
</dbReference>
<keyword evidence="4" id="KW-0521">NADP</keyword>
<dbReference type="STRING" id="135651.G0MF87"/>
<dbReference type="AlphaFoldDB" id="G0MF87"/>
<keyword evidence="3" id="KW-0812">Transmembrane</keyword>
<protein>
    <recommendedName>
        <fullName evidence="10">Short-chain dehydrogenase/reductase 3</fullName>
    </recommendedName>
    <alternativeName>
        <fullName evidence="11">Retinal short-chain dehydrogenase/reductase 1</fullName>
    </alternativeName>
</protein>
<gene>
    <name evidence="13" type="primary">Cbn-dhs-4</name>
    <name evidence="13" type="ORF">CAEBREN_08220</name>
</gene>
<evidence type="ECO:0000256" key="12">
    <source>
        <dbReference type="RuleBase" id="RU000363"/>
    </source>
</evidence>
<keyword evidence="6" id="KW-0560">Oxidoreductase</keyword>
<dbReference type="CDD" id="cd05339">
    <property type="entry name" value="17beta-HSDXI-like_SDR_c"/>
    <property type="match status" value="1"/>
</dbReference>
<reference evidence="14" key="1">
    <citation type="submission" date="2011-07" db="EMBL/GenBank/DDBJ databases">
        <authorList>
            <consortium name="Caenorhabditis brenneri Sequencing and Analysis Consortium"/>
            <person name="Wilson R.K."/>
        </authorList>
    </citation>
    <scope>NUCLEOTIDE SEQUENCE [LARGE SCALE GENOMIC DNA]</scope>
    <source>
        <strain evidence="14">PB2801</strain>
    </source>
</reference>
<keyword evidence="5" id="KW-1133">Transmembrane helix</keyword>
<dbReference type="InterPro" id="IPR036291">
    <property type="entry name" value="NAD(P)-bd_dom_sf"/>
</dbReference>
<dbReference type="InParanoid" id="G0MF87"/>
<dbReference type="Proteomes" id="UP000008068">
    <property type="component" value="Unassembled WGS sequence"/>
</dbReference>
<evidence type="ECO:0000256" key="6">
    <source>
        <dbReference type="ARBA" id="ARBA00023002"/>
    </source>
</evidence>
<dbReference type="Gene3D" id="3.40.50.720">
    <property type="entry name" value="NAD(P)-binding Rossmann-like Domain"/>
    <property type="match status" value="1"/>
</dbReference>
<comment type="subcellular location">
    <subcellularLocation>
        <location evidence="1">Membrane</location>
        <topology evidence="1">Multi-pass membrane protein</topology>
    </subcellularLocation>
</comment>
<organism evidence="14">
    <name type="scientific">Caenorhabditis brenneri</name>
    <name type="common">Nematode worm</name>
    <dbReference type="NCBI Taxonomy" id="135651"/>
    <lineage>
        <taxon>Eukaryota</taxon>
        <taxon>Metazoa</taxon>
        <taxon>Ecdysozoa</taxon>
        <taxon>Nematoda</taxon>
        <taxon>Chromadorea</taxon>
        <taxon>Rhabditida</taxon>
        <taxon>Rhabditina</taxon>
        <taxon>Rhabditomorpha</taxon>
        <taxon>Rhabditoidea</taxon>
        <taxon>Rhabditidae</taxon>
        <taxon>Peloderinae</taxon>
        <taxon>Caenorhabditis</taxon>
    </lineage>
</organism>
<evidence type="ECO:0000256" key="11">
    <source>
        <dbReference type="ARBA" id="ARBA00082544"/>
    </source>
</evidence>
<evidence type="ECO:0000256" key="9">
    <source>
        <dbReference type="ARBA" id="ARBA00059620"/>
    </source>
</evidence>
<dbReference type="PANTHER" id="PTHR24322:SF733">
    <property type="entry name" value="DEHYDROGENASES, SHORT CHAIN"/>
    <property type="match status" value="1"/>
</dbReference>
<dbReference type="HOGENOM" id="CLU_010194_2_5_1"/>
<comment type="function">
    <text evidence="9">Catalyzes the reduction of all-trans-retinal to all-trans-retinol in the presence of NADPH.</text>
</comment>
<dbReference type="PRINTS" id="PR00080">
    <property type="entry name" value="SDRFAMILY"/>
</dbReference>
<evidence type="ECO:0000256" key="8">
    <source>
        <dbReference type="ARBA" id="ARBA00023136"/>
    </source>
</evidence>
<keyword evidence="8" id="KW-0472">Membrane</keyword>
<accession>G0MF87</accession>
<dbReference type="OrthoDB" id="10253736at2759"/>
<evidence type="ECO:0000256" key="3">
    <source>
        <dbReference type="ARBA" id="ARBA00022692"/>
    </source>
</evidence>
<dbReference type="Pfam" id="PF00106">
    <property type="entry name" value="adh_short"/>
    <property type="match status" value="1"/>
</dbReference>
<dbReference type="FunCoup" id="G0MF87">
    <property type="interactions" value="48"/>
</dbReference>
<dbReference type="EMBL" id="GL379792">
    <property type="protein sequence ID" value="EGT54159.1"/>
    <property type="molecule type" value="Genomic_DNA"/>
</dbReference>
<evidence type="ECO:0000256" key="5">
    <source>
        <dbReference type="ARBA" id="ARBA00022989"/>
    </source>
</evidence>
<dbReference type="eggNOG" id="KOG1201">
    <property type="taxonomic scope" value="Eukaryota"/>
</dbReference>
<evidence type="ECO:0000256" key="1">
    <source>
        <dbReference type="ARBA" id="ARBA00004141"/>
    </source>
</evidence>
<dbReference type="InterPro" id="IPR002347">
    <property type="entry name" value="SDR_fam"/>
</dbReference>
<keyword evidence="7" id="KW-0443">Lipid metabolism</keyword>
<dbReference type="FunFam" id="3.40.50.720:FF:000131">
    <property type="entry name" value="Short-chain dehydrogenase/reductase 3"/>
    <property type="match status" value="1"/>
</dbReference>
<proteinExistence type="inferred from homology"/>